<dbReference type="InterPro" id="IPR001360">
    <property type="entry name" value="Glyco_hydro_1"/>
</dbReference>
<keyword evidence="8" id="KW-1185">Reference proteome</keyword>
<feature type="active site" description="Nucleophile" evidence="4">
    <location>
        <position position="417"/>
    </location>
</feature>
<dbReference type="GO" id="GO:0005975">
    <property type="term" value="P:carbohydrate metabolic process"/>
    <property type="evidence" value="ECO:0007669"/>
    <property type="project" value="InterPro"/>
</dbReference>
<dbReference type="Pfam" id="PF00232">
    <property type="entry name" value="Glyco_hydro_1"/>
    <property type="match status" value="1"/>
</dbReference>
<dbReference type="PANTHER" id="PTHR10353:SF209">
    <property type="entry name" value="GALACTOLIPID GALACTOSYLTRANSFERASE SFR2, CHLOROPLASTIC"/>
    <property type="match status" value="1"/>
</dbReference>
<evidence type="ECO:0000256" key="4">
    <source>
        <dbReference type="PROSITE-ProRule" id="PRU10055"/>
    </source>
</evidence>
<dbReference type="Proteomes" id="UP000032214">
    <property type="component" value="Unassembled WGS sequence"/>
</dbReference>
<evidence type="ECO:0000256" key="6">
    <source>
        <dbReference type="SAM" id="SignalP"/>
    </source>
</evidence>
<organism evidence="7 8">
    <name type="scientific">candidate division TM6 bacterium JCVI TM6SC1</name>
    <dbReference type="NCBI Taxonomy" id="1306947"/>
    <lineage>
        <taxon>Bacteria</taxon>
        <taxon>Candidatus Babelota</taxon>
        <taxon>Vermiphilus</taxon>
    </lineage>
</organism>
<evidence type="ECO:0000256" key="5">
    <source>
        <dbReference type="RuleBase" id="RU003690"/>
    </source>
</evidence>
<dbReference type="Gene3D" id="3.20.20.80">
    <property type="entry name" value="Glycosidases"/>
    <property type="match status" value="1"/>
</dbReference>
<reference evidence="7 8" key="1">
    <citation type="journal article" date="2013" name="Proc. Natl. Acad. Sci. U.S.A.">
        <title>Candidate phylum TM6 genome recovered from a hospital sink biofilm provides genomic insights into this uncultivated phylum.</title>
        <authorList>
            <person name="McLean J.S."/>
            <person name="Lombardo M.J."/>
            <person name="Badger J.H."/>
            <person name="Edlund A."/>
            <person name="Novotny M."/>
            <person name="Yee-Greenbaum J."/>
            <person name="Vyahhi N."/>
            <person name="Hall A.P."/>
            <person name="Yang Y."/>
            <person name="Dupont C.L."/>
            <person name="Ziegler M.G."/>
            <person name="Chitsaz H."/>
            <person name="Allen A.E."/>
            <person name="Yooseph S."/>
            <person name="Tesler G."/>
            <person name="Pevzner P.A."/>
            <person name="Friedman R.M."/>
            <person name="Nealson K.H."/>
            <person name="Venter J.C."/>
            <person name="Lasken R.S."/>
        </authorList>
    </citation>
    <scope>NUCLEOTIDE SEQUENCE [LARGE SCALE GENOMIC DNA]</scope>
    <source>
        <strain evidence="7 8">TM6SC1</strain>
    </source>
</reference>
<comment type="similarity">
    <text evidence="1 5">Belongs to the glycosyl hydrolase 1 family.</text>
</comment>
<evidence type="ECO:0000313" key="8">
    <source>
        <dbReference type="Proteomes" id="UP000032214"/>
    </source>
</evidence>
<dbReference type="eggNOG" id="COG2723">
    <property type="taxonomic scope" value="Bacteria"/>
</dbReference>
<dbReference type="PROSITE" id="PS00572">
    <property type="entry name" value="GLYCOSYL_HYDROL_F1_1"/>
    <property type="match status" value="1"/>
</dbReference>
<dbReference type="AlphaFoldDB" id="A0A0D2JET8"/>
<gene>
    <name evidence="7" type="ORF">J120_01170</name>
</gene>
<evidence type="ECO:0008006" key="9">
    <source>
        <dbReference type="Google" id="ProtNLM"/>
    </source>
</evidence>
<dbReference type="EMBL" id="ARQD01000001">
    <property type="protein sequence ID" value="KIX85561.1"/>
    <property type="molecule type" value="Genomic_DNA"/>
</dbReference>
<protein>
    <recommendedName>
        <fullName evidence="9">Beta-glucosidase</fullName>
    </recommendedName>
</protein>
<dbReference type="SUPFAM" id="SSF51445">
    <property type="entry name" value="(Trans)glycosidases"/>
    <property type="match status" value="1"/>
</dbReference>
<dbReference type="InterPro" id="IPR018120">
    <property type="entry name" value="Glyco_hydro_1_AS"/>
</dbReference>
<sequence>MNIYNFAYFYLLALGLTSSVLKTADNTYQITAYQVLSQAEKNKIHWDWSKIDTSKINGIPIENFFANTVAARATTDEPWLFGTGTSAYQIEENCKNNWSEFIESHPELGKQPAGDCCKGVTHALSDVKLMSDIGMNSYRFSVEWSKINPEPGVFDQAELDRYEMQCKELVKAGIKPYVTLFHYTEPVWFYNKGSFEHKENIQYFVDFCAKVFEQLHPYVHLWGTFCSFEGYAFPGWLTGEKPPAKKDPILAGRVLKNTLEAHVAVYKKLKSMPGGQESKIGFYKTIMQLDPASPYNPLDRAASYMGSRAMGYTIYNFFKTGVFDLWIPGKVTMKEPSEYLQAGEKFGDFISLSYYCHNYISFFNLSTRKLFYMYRDPQEVPTANDRYTIYGEGLYRALKELDQELSKPCNLPIYVVENGIGTNNDEYRTLFFQRYLFALGHAIADGIDVRGYAYWSLMDNNEWGRTDKCYGLYATDYNHPGKTRTLKPSAYYYINLVKAALGNKL</sequence>
<evidence type="ECO:0000256" key="2">
    <source>
        <dbReference type="ARBA" id="ARBA00022801"/>
    </source>
</evidence>
<accession>A0A0D2JET8</accession>
<dbReference type="GO" id="GO:0008422">
    <property type="term" value="F:beta-glucosidase activity"/>
    <property type="evidence" value="ECO:0007669"/>
    <property type="project" value="TreeGrafter"/>
</dbReference>
<dbReference type="PRINTS" id="PR00131">
    <property type="entry name" value="GLHYDRLASE1"/>
</dbReference>
<name>A0A0D2JET8_9BACT</name>
<dbReference type="STRING" id="1306947.J120_01170"/>
<comment type="caution">
    <text evidence="7">The sequence shown here is derived from an EMBL/GenBank/DDBJ whole genome shotgun (WGS) entry which is preliminary data.</text>
</comment>
<dbReference type="PANTHER" id="PTHR10353">
    <property type="entry name" value="GLYCOSYL HYDROLASE"/>
    <property type="match status" value="1"/>
</dbReference>
<proteinExistence type="inferred from homology"/>
<feature type="chain" id="PRO_5002256011" description="Beta-glucosidase" evidence="6">
    <location>
        <begin position="24"/>
        <end position="505"/>
    </location>
</feature>
<evidence type="ECO:0000256" key="3">
    <source>
        <dbReference type="ARBA" id="ARBA00023295"/>
    </source>
</evidence>
<keyword evidence="6" id="KW-0732">Signal</keyword>
<feature type="signal peptide" evidence="6">
    <location>
        <begin position="1"/>
        <end position="23"/>
    </location>
</feature>
<evidence type="ECO:0000313" key="7">
    <source>
        <dbReference type="EMBL" id="KIX85561.1"/>
    </source>
</evidence>
<keyword evidence="2" id="KW-0378">Hydrolase</keyword>
<dbReference type="InterPro" id="IPR017853">
    <property type="entry name" value="GH"/>
</dbReference>
<keyword evidence="3" id="KW-0326">Glycosidase</keyword>
<evidence type="ECO:0000256" key="1">
    <source>
        <dbReference type="ARBA" id="ARBA00010838"/>
    </source>
</evidence>